<accession>A0ABN0G0D8</accession>
<dbReference type="EMBL" id="JH692066">
    <property type="protein sequence ID" value="EIP85637.1"/>
    <property type="molecule type" value="Genomic_DNA"/>
</dbReference>
<dbReference type="GO" id="GO:0051213">
    <property type="term" value="F:dioxygenase activity"/>
    <property type="evidence" value="ECO:0007669"/>
    <property type="project" value="UniProtKB-KW"/>
</dbReference>
<dbReference type="InterPro" id="IPR010856">
    <property type="entry name" value="Gig2-like"/>
</dbReference>
<dbReference type="InterPro" id="IPR027443">
    <property type="entry name" value="IPNS-like_sf"/>
</dbReference>
<dbReference type="PANTHER" id="PTHR30613">
    <property type="entry name" value="UNCHARACTERIZED PROTEIN YBIU-RELATED"/>
    <property type="match status" value="1"/>
</dbReference>
<sequence>MPALHCAAPIQIRSRRHPMPLHIDDLPAAIRTTKATLRAALPNRTQVFRELEGEIARQADAILTDRAQGRDTVPVLHFADVAANRVDPASLAALKTRGACVIRGVFDARQASDWNDEIAVYVESNRLDDKLAHRAEDRYFGALASSKPQIYGVYWSKPQIAARQSPALTQARVFLNRLWRAQGEGRAHFDPARVPAYADRIRRRPPGSSSLGLSPHVDGGSVERWLGPNFRRVYRHVLAGDWRAYDPFDAAFRPDVEEIPSPAVCSMFRTFQGWTALTPQGPGDGTLQLIPVANAMAYIVLRALQDDVPDDDLCGAQPGRALSVLPAWHAPLLAALVPIPPMEPGDAVFWHGDVVHAVEDAHRGTGYSNVMYIASAPGCVKNDAYLKRQLPSFLRGESPPDFPADHFETDFAGRALADDLTALGREQMGLGA</sequence>
<evidence type="ECO:0000313" key="1">
    <source>
        <dbReference type="EMBL" id="EIP85637.1"/>
    </source>
</evidence>
<reference evidence="2" key="1">
    <citation type="journal article" date="2012" name="J. Bacteriol.">
        <title>Revised Genome Sequence of Burkholderia thailandensis MSMB43 with Improved Annotation.</title>
        <authorList>
            <person name="Zhuo Y."/>
            <person name="Liu L."/>
            <person name="Wang Q."/>
            <person name="Liu X."/>
            <person name="Ren B."/>
            <person name="Liu M."/>
            <person name="Ni P."/>
            <person name="Cheng Y.Q."/>
            <person name="Zhang L."/>
        </authorList>
    </citation>
    <scope>NUCLEOTIDE SEQUENCE [LARGE SCALE GENOMIC DNA]</scope>
    <source>
        <strain evidence="2">MSMB43</strain>
    </source>
</reference>
<organism evidence="1 2">
    <name type="scientific">Burkholderia humptydooensis MSMB43</name>
    <dbReference type="NCBI Taxonomy" id="441157"/>
    <lineage>
        <taxon>Bacteria</taxon>
        <taxon>Pseudomonadati</taxon>
        <taxon>Pseudomonadota</taxon>
        <taxon>Betaproteobacteria</taxon>
        <taxon>Burkholderiales</taxon>
        <taxon>Burkholderiaceae</taxon>
        <taxon>Burkholderia</taxon>
        <taxon>pseudomallei group</taxon>
    </lineage>
</organism>
<dbReference type="PANTHER" id="PTHR30613:SF1">
    <property type="entry name" value="DUF1479 DOMAIN PROTEIN (AFU_ORTHOLOGUE AFUA_5G09280)"/>
    <property type="match status" value="1"/>
</dbReference>
<dbReference type="Gene3D" id="2.60.120.330">
    <property type="entry name" value="B-lactam Antibiotic, Isopenicillin N Synthase, Chain"/>
    <property type="match status" value="1"/>
</dbReference>
<protein>
    <submittedName>
        <fullName evidence="1">Dioxygenase, putative</fullName>
    </submittedName>
</protein>
<evidence type="ECO:0000313" key="2">
    <source>
        <dbReference type="Proteomes" id="UP000004682"/>
    </source>
</evidence>
<dbReference type="SUPFAM" id="SSF51197">
    <property type="entry name" value="Clavaminate synthase-like"/>
    <property type="match status" value="1"/>
</dbReference>
<keyword evidence="1" id="KW-0223">Dioxygenase</keyword>
<dbReference type="Proteomes" id="UP000004682">
    <property type="component" value="Unassembled WGS sequence"/>
</dbReference>
<dbReference type="Pfam" id="PF07350">
    <property type="entry name" value="Gig2-like"/>
    <property type="match status" value="1"/>
</dbReference>
<proteinExistence type="predicted"/>
<gene>
    <name evidence="1" type="ORF">A33K_17695</name>
</gene>
<keyword evidence="1" id="KW-0560">Oxidoreductase</keyword>
<keyword evidence="2" id="KW-1185">Reference proteome</keyword>
<name>A0ABN0G0D8_9BURK</name>